<proteinExistence type="predicted"/>
<dbReference type="PROSITE" id="PS00018">
    <property type="entry name" value="EF_HAND_1"/>
    <property type="match status" value="3"/>
</dbReference>
<evidence type="ECO:0000313" key="5">
    <source>
        <dbReference type="EMBL" id="MBC8207693.1"/>
    </source>
</evidence>
<organism evidence="5 6">
    <name type="scientific">Candidatus Desulfatifera sulfidica</name>
    <dbReference type="NCBI Taxonomy" id="2841691"/>
    <lineage>
        <taxon>Bacteria</taxon>
        <taxon>Pseudomonadati</taxon>
        <taxon>Thermodesulfobacteriota</taxon>
        <taxon>Desulfobulbia</taxon>
        <taxon>Desulfobulbales</taxon>
        <taxon>Desulfobulbaceae</taxon>
        <taxon>Candidatus Desulfatifera</taxon>
    </lineage>
</organism>
<reference evidence="5 6" key="1">
    <citation type="submission" date="2020-08" db="EMBL/GenBank/DDBJ databases">
        <title>Bridging the membrane lipid divide: bacteria of the FCB group superphylum have the potential to synthesize archaeal ether lipids.</title>
        <authorList>
            <person name="Villanueva L."/>
            <person name="Von Meijenfeldt F.A.B."/>
            <person name="Westbye A.B."/>
            <person name="Yadav S."/>
            <person name="Hopmans E.C."/>
            <person name="Dutilh B.E."/>
            <person name="Sinninghe Damste J.S."/>
        </authorList>
    </citation>
    <scope>NUCLEOTIDE SEQUENCE [LARGE SCALE GENOMIC DNA]</scope>
    <source>
        <strain evidence="5">NIOZ-UU81</strain>
    </source>
</reference>
<keyword evidence="1" id="KW-0479">Metal-binding</keyword>
<feature type="signal peptide" evidence="3">
    <location>
        <begin position="1"/>
        <end position="20"/>
    </location>
</feature>
<dbReference type="SUPFAM" id="SSF47473">
    <property type="entry name" value="EF-hand"/>
    <property type="match status" value="1"/>
</dbReference>
<evidence type="ECO:0000256" key="3">
    <source>
        <dbReference type="SAM" id="SignalP"/>
    </source>
</evidence>
<gene>
    <name evidence="5" type="ORF">H8E79_00790</name>
</gene>
<comment type="caution">
    <text evidence="5">The sequence shown here is derived from an EMBL/GenBank/DDBJ whole genome shotgun (WGS) entry which is preliminary data.</text>
</comment>
<sequence length="140" mass="16114">MKISLKIFFALIFIYGVALATPTAQQKFSKADTNGDGILDSKEFYNDLSRKKNQKIKEGRALKGYSTAPQFDQVDANHDGQITFKEYDQFHAERQHEMADIRNTNGDQGKGLQLFQQYDRNNDGCIDKNEFSRQYKTTPF</sequence>
<keyword evidence="2" id="KW-0677">Repeat</keyword>
<protein>
    <submittedName>
        <fullName evidence="5">EF-hand domain-containing protein</fullName>
    </submittedName>
</protein>
<dbReference type="PROSITE" id="PS50222">
    <property type="entry name" value="EF_HAND_2"/>
    <property type="match status" value="2"/>
</dbReference>
<evidence type="ECO:0000256" key="1">
    <source>
        <dbReference type="ARBA" id="ARBA00022723"/>
    </source>
</evidence>
<name>A0A8J6N555_9BACT</name>
<dbReference type="InterPro" id="IPR002048">
    <property type="entry name" value="EF_hand_dom"/>
</dbReference>
<feature type="domain" description="EF-hand" evidence="4">
    <location>
        <begin position="19"/>
        <end position="54"/>
    </location>
</feature>
<evidence type="ECO:0000256" key="2">
    <source>
        <dbReference type="ARBA" id="ARBA00022737"/>
    </source>
</evidence>
<dbReference type="Pfam" id="PF13405">
    <property type="entry name" value="EF-hand_6"/>
    <property type="match status" value="1"/>
</dbReference>
<dbReference type="PANTHER" id="PTHR10827:SF98">
    <property type="entry name" value="45 KDA CALCIUM-BINDING PROTEIN"/>
    <property type="match status" value="1"/>
</dbReference>
<dbReference type="Pfam" id="PF13202">
    <property type="entry name" value="EF-hand_5"/>
    <property type="match status" value="2"/>
</dbReference>
<dbReference type="SMART" id="SM00054">
    <property type="entry name" value="EFh"/>
    <property type="match status" value="3"/>
</dbReference>
<keyword evidence="3" id="KW-0732">Signal</keyword>
<evidence type="ECO:0000313" key="6">
    <source>
        <dbReference type="Proteomes" id="UP000599024"/>
    </source>
</evidence>
<dbReference type="InterPro" id="IPR011992">
    <property type="entry name" value="EF-hand-dom_pair"/>
</dbReference>
<dbReference type="AlphaFoldDB" id="A0A8J6N555"/>
<accession>A0A8J6N555</accession>
<evidence type="ECO:0000259" key="4">
    <source>
        <dbReference type="PROSITE" id="PS50222"/>
    </source>
</evidence>
<dbReference type="Gene3D" id="1.10.238.10">
    <property type="entry name" value="EF-hand"/>
    <property type="match status" value="1"/>
</dbReference>
<dbReference type="EMBL" id="JACNLK010000011">
    <property type="protein sequence ID" value="MBC8207693.1"/>
    <property type="molecule type" value="Genomic_DNA"/>
</dbReference>
<dbReference type="PANTHER" id="PTHR10827">
    <property type="entry name" value="RETICULOCALBIN"/>
    <property type="match status" value="1"/>
</dbReference>
<dbReference type="GO" id="GO:0005509">
    <property type="term" value="F:calcium ion binding"/>
    <property type="evidence" value="ECO:0007669"/>
    <property type="project" value="InterPro"/>
</dbReference>
<dbReference type="InterPro" id="IPR018247">
    <property type="entry name" value="EF_Hand_1_Ca_BS"/>
</dbReference>
<dbReference type="Proteomes" id="UP000599024">
    <property type="component" value="Unassembled WGS sequence"/>
</dbReference>
<feature type="chain" id="PRO_5035305264" evidence="3">
    <location>
        <begin position="21"/>
        <end position="140"/>
    </location>
</feature>
<feature type="domain" description="EF-hand" evidence="4">
    <location>
        <begin position="71"/>
        <end position="97"/>
    </location>
</feature>